<comment type="caution">
    <text evidence="1">The sequence shown here is derived from an EMBL/GenBank/DDBJ whole genome shotgun (WGS) entry which is preliminary data.</text>
</comment>
<protein>
    <submittedName>
        <fullName evidence="1">Uncharacterized protein</fullName>
    </submittedName>
</protein>
<gene>
    <name evidence="1" type="ORF">D5086_005159</name>
</gene>
<proteinExistence type="predicted"/>
<name>A0ACC4CSG9_POPAL</name>
<dbReference type="EMBL" id="RCHU02000002">
    <property type="protein sequence ID" value="KAL3604300.1"/>
    <property type="molecule type" value="Genomic_DNA"/>
</dbReference>
<keyword evidence="2" id="KW-1185">Reference proteome</keyword>
<evidence type="ECO:0000313" key="1">
    <source>
        <dbReference type="EMBL" id="KAL3604300.1"/>
    </source>
</evidence>
<reference evidence="1 2" key="1">
    <citation type="journal article" date="2024" name="Plant Biotechnol. J.">
        <title>Genome and CRISPR/Cas9 system of a widespread forest tree (Populus alba) in the world.</title>
        <authorList>
            <person name="Liu Y.J."/>
            <person name="Jiang P.F."/>
            <person name="Han X.M."/>
            <person name="Li X.Y."/>
            <person name="Wang H.M."/>
            <person name="Wang Y.J."/>
            <person name="Wang X.X."/>
            <person name="Zeng Q.Y."/>
        </authorList>
    </citation>
    <scope>NUCLEOTIDE SEQUENCE [LARGE SCALE GENOMIC DNA]</scope>
    <source>
        <strain evidence="2">cv. PAL-ZL1</strain>
    </source>
</reference>
<organism evidence="1 2">
    <name type="scientific">Populus alba</name>
    <name type="common">White poplar</name>
    <dbReference type="NCBI Taxonomy" id="43335"/>
    <lineage>
        <taxon>Eukaryota</taxon>
        <taxon>Viridiplantae</taxon>
        <taxon>Streptophyta</taxon>
        <taxon>Embryophyta</taxon>
        <taxon>Tracheophyta</taxon>
        <taxon>Spermatophyta</taxon>
        <taxon>Magnoliopsida</taxon>
        <taxon>eudicotyledons</taxon>
        <taxon>Gunneridae</taxon>
        <taxon>Pentapetalae</taxon>
        <taxon>rosids</taxon>
        <taxon>fabids</taxon>
        <taxon>Malpighiales</taxon>
        <taxon>Salicaceae</taxon>
        <taxon>Saliceae</taxon>
        <taxon>Populus</taxon>
    </lineage>
</organism>
<evidence type="ECO:0000313" key="2">
    <source>
        <dbReference type="Proteomes" id="UP000309997"/>
    </source>
</evidence>
<dbReference type="Proteomes" id="UP000309997">
    <property type="component" value="Unassembled WGS sequence"/>
</dbReference>
<sequence length="253" mass="28499">MWPGSFDQSQQDSKTQEPSLNFDKKLELMELSLGNNNETESTSAAAVVGKHRLFIDWRRRPNAPDPTTFSHLELQNQQHYPQSVRWGRLYSPQSNLSMQQPQLRHLNYSIHPYQQQQHQNRNHQNHYHQPSTISYGNSAQYYLRPSETLQNGAMHQQAGGSHVPLVIDSVPVVHGKTAGKRLRLFGVNMDCPTQDDDQSSSITITHGTMGSFSSHLASSSLPPPLQLRAPTSAPMQAEFSKKGKNSLSFDLDL</sequence>
<accession>A0ACC4CSG9</accession>